<reference evidence="1 2" key="1">
    <citation type="submission" date="2017-11" db="EMBL/GenBank/DDBJ databases">
        <title>De-novo sequencing of pomegranate (Punica granatum L.) genome.</title>
        <authorList>
            <person name="Akparov Z."/>
            <person name="Amiraslanov A."/>
            <person name="Hajiyeva S."/>
            <person name="Abbasov M."/>
            <person name="Kaur K."/>
            <person name="Hamwieh A."/>
            <person name="Solovyev V."/>
            <person name="Salamov A."/>
            <person name="Braich B."/>
            <person name="Kosarev P."/>
            <person name="Mahmoud A."/>
            <person name="Hajiyev E."/>
            <person name="Babayeva S."/>
            <person name="Izzatullayeva V."/>
            <person name="Mammadov A."/>
            <person name="Mammadov A."/>
            <person name="Sharifova S."/>
            <person name="Ojaghi J."/>
            <person name="Eynullazada K."/>
            <person name="Bayramov B."/>
            <person name="Abdulazimova A."/>
            <person name="Shahmuradov I."/>
        </authorList>
    </citation>
    <scope>NUCLEOTIDE SEQUENCE [LARGE SCALE GENOMIC DNA]</scope>
    <source>
        <strain evidence="2">cv. AG2017</strain>
        <tissue evidence="1">Leaf</tissue>
    </source>
</reference>
<dbReference type="STRING" id="22663.A0A2I0IBA2"/>
<dbReference type="AlphaFoldDB" id="A0A2I0IBA2"/>
<evidence type="ECO:0000313" key="1">
    <source>
        <dbReference type="EMBL" id="PKI41268.1"/>
    </source>
</evidence>
<dbReference type="Proteomes" id="UP000233551">
    <property type="component" value="Unassembled WGS sequence"/>
</dbReference>
<dbReference type="EMBL" id="PGOL01003425">
    <property type="protein sequence ID" value="PKI41268.1"/>
    <property type="molecule type" value="Genomic_DNA"/>
</dbReference>
<keyword evidence="2" id="KW-1185">Reference proteome</keyword>
<accession>A0A2I0IBA2</accession>
<gene>
    <name evidence="1" type="ORF">CRG98_038380</name>
</gene>
<evidence type="ECO:0000313" key="2">
    <source>
        <dbReference type="Proteomes" id="UP000233551"/>
    </source>
</evidence>
<protein>
    <submittedName>
        <fullName evidence="1">Uncharacterized protein</fullName>
    </submittedName>
</protein>
<comment type="caution">
    <text evidence="1">The sequence shown here is derived from an EMBL/GenBank/DDBJ whole genome shotgun (WGS) entry which is preliminary data.</text>
</comment>
<organism evidence="1 2">
    <name type="scientific">Punica granatum</name>
    <name type="common">Pomegranate</name>
    <dbReference type="NCBI Taxonomy" id="22663"/>
    <lineage>
        <taxon>Eukaryota</taxon>
        <taxon>Viridiplantae</taxon>
        <taxon>Streptophyta</taxon>
        <taxon>Embryophyta</taxon>
        <taxon>Tracheophyta</taxon>
        <taxon>Spermatophyta</taxon>
        <taxon>Magnoliopsida</taxon>
        <taxon>eudicotyledons</taxon>
        <taxon>Gunneridae</taxon>
        <taxon>Pentapetalae</taxon>
        <taxon>rosids</taxon>
        <taxon>malvids</taxon>
        <taxon>Myrtales</taxon>
        <taxon>Lythraceae</taxon>
        <taxon>Punica</taxon>
    </lineage>
</organism>
<proteinExistence type="predicted"/>
<sequence>MAVRRISLPLSHSLDFYHRLRSGFAVSKCCFTFHRRSQWNHSAAAVLKESISPGVSVNYTQLLISGKFVDTVSGKTFRKLDLRTGEVIAHVA</sequence>
<name>A0A2I0IBA2_PUNGR</name>